<feature type="transmembrane region" description="Helical" evidence="1">
    <location>
        <begin position="508"/>
        <end position="533"/>
    </location>
</feature>
<dbReference type="PANTHER" id="PTHR46013">
    <property type="entry name" value="VASCULAR CELL ADHESION MOLECULE 1"/>
    <property type="match status" value="1"/>
</dbReference>
<dbReference type="InterPro" id="IPR003598">
    <property type="entry name" value="Ig_sub2"/>
</dbReference>
<dbReference type="InterPro" id="IPR003599">
    <property type="entry name" value="Ig_sub"/>
</dbReference>
<sequence length="594" mass="65984">MLLAEAESVFLVLILYISRIQGGSNRMCVLEGSSVELPCSASPHTSPNRWYTVHWDGYRFIQYKLAADGQRVAYNMSGEGQPTLTITNLTETDSMYYCCTDKTDPSLCWHHGTELSVADLQVKVIPATEDQTVNLMCSTSCALSEKPAAYIWYRNREFLYEDWSPWYQELVSSEEGVTYSCAIKGHEHLRAPDVSVDSVTSSCVAVTYAKGRMCSYQQRSEDEPCSITHPRVLLQKTPSYSSGYITLMCTSSCSPPAPQTTYMSYRNRCRRLEVQQSLSPQIGVQDSISCAFKGLEHLHSADVCAVENNCWSVNYVSRRLCALEGSSVNISSKYTRPHDKEPKSDFWYKIQIGEEEAEKMVEDSVRVEYHSNQDHHTLTISNLTEEDSARYTFTLKDGQGCKVSELTGVTLVVTGLRVTQHPAVATSGDTVTLTCSTSCPLPGNVTYVWHFWKDQPLTLTRSQSKHLVLNPVSSEHAGTYACSVRTGKRVISSSETTLLCAQVASAHIITAVIAAGVTAALLVVTSVVVCLCCRRKRTARPDSPENTAKVMCENISHLPAQQDDRHYTTLLFTRQRPDDLYATIGPGFSTQTTV</sequence>
<dbReference type="InterPro" id="IPR036179">
    <property type="entry name" value="Ig-like_dom_sf"/>
</dbReference>
<dbReference type="Gene3D" id="2.60.40.10">
    <property type="entry name" value="Immunoglobulins"/>
    <property type="match status" value="3"/>
</dbReference>
<name>A0AA88J258_CHASR</name>
<dbReference type="PANTHER" id="PTHR46013:SF4">
    <property type="entry name" value="B-CELL RECEPTOR CD22-RELATED"/>
    <property type="match status" value="1"/>
</dbReference>
<protein>
    <recommendedName>
        <fullName evidence="3">Ig-like domain-containing protein</fullName>
    </recommendedName>
</protein>
<feature type="domain" description="Ig-like" evidence="3">
    <location>
        <begin position="105"/>
        <end position="197"/>
    </location>
</feature>
<reference evidence="4" key="1">
    <citation type="submission" date="2023-07" db="EMBL/GenBank/DDBJ databases">
        <title>Chromosome-level Genome Assembly of Striped Snakehead (Channa striata).</title>
        <authorList>
            <person name="Liu H."/>
        </authorList>
    </citation>
    <scope>NUCLEOTIDE SEQUENCE</scope>
    <source>
        <strain evidence="4">Gz</strain>
        <tissue evidence="4">Muscle</tissue>
    </source>
</reference>
<dbReference type="CDD" id="cd00096">
    <property type="entry name" value="Ig"/>
    <property type="match status" value="1"/>
</dbReference>
<dbReference type="Pfam" id="PF13895">
    <property type="entry name" value="Ig_2"/>
    <property type="match status" value="1"/>
</dbReference>
<dbReference type="PROSITE" id="PS50835">
    <property type="entry name" value="IG_LIKE"/>
    <property type="match status" value="3"/>
</dbReference>
<dbReference type="EMBL" id="JAUPFM010000021">
    <property type="protein sequence ID" value="KAK2817374.1"/>
    <property type="molecule type" value="Genomic_DNA"/>
</dbReference>
<dbReference type="SMART" id="SM00409">
    <property type="entry name" value="IG"/>
    <property type="match status" value="3"/>
</dbReference>
<evidence type="ECO:0000313" key="5">
    <source>
        <dbReference type="Proteomes" id="UP001187415"/>
    </source>
</evidence>
<dbReference type="Proteomes" id="UP001187415">
    <property type="component" value="Unassembled WGS sequence"/>
</dbReference>
<keyword evidence="5" id="KW-1185">Reference proteome</keyword>
<evidence type="ECO:0000259" key="3">
    <source>
        <dbReference type="PROSITE" id="PS50835"/>
    </source>
</evidence>
<feature type="domain" description="Ig-like" evidence="3">
    <location>
        <begin position="31"/>
        <end position="100"/>
    </location>
</feature>
<evidence type="ECO:0000256" key="1">
    <source>
        <dbReference type="SAM" id="Phobius"/>
    </source>
</evidence>
<dbReference type="SUPFAM" id="SSF48726">
    <property type="entry name" value="Immunoglobulin"/>
    <property type="match status" value="3"/>
</dbReference>
<evidence type="ECO:0000256" key="2">
    <source>
        <dbReference type="SAM" id="SignalP"/>
    </source>
</evidence>
<feature type="chain" id="PRO_5041678123" description="Ig-like domain-containing protein" evidence="2">
    <location>
        <begin position="23"/>
        <end position="594"/>
    </location>
</feature>
<accession>A0AA88J258</accession>
<dbReference type="InterPro" id="IPR007110">
    <property type="entry name" value="Ig-like_dom"/>
</dbReference>
<comment type="caution">
    <text evidence="4">The sequence shown here is derived from an EMBL/GenBank/DDBJ whole genome shotgun (WGS) entry which is preliminary data.</text>
</comment>
<dbReference type="AlphaFoldDB" id="A0AA88J258"/>
<evidence type="ECO:0000313" key="4">
    <source>
        <dbReference type="EMBL" id="KAK2817374.1"/>
    </source>
</evidence>
<keyword evidence="1" id="KW-0812">Transmembrane</keyword>
<keyword evidence="1" id="KW-0472">Membrane</keyword>
<dbReference type="SMART" id="SM00408">
    <property type="entry name" value="IGc2"/>
    <property type="match status" value="2"/>
</dbReference>
<feature type="domain" description="Ig-like" evidence="3">
    <location>
        <begin position="414"/>
        <end position="492"/>
    </location>
</feature>
<organism evidence="4 5">
    <name type="scientific">Channa striata</name>
    <name type="common">Snakehead murrel</name>
    <name type="synonym">Ophicephalus striatus</name>
    <dbReference type="NCBI Taxonomy" id="64152"/>
    <lineage>
        <taxon>Eukaryota</taxon>
        <taxon>Metazoa</taxon>
        <taxon>Chordata</taxon>
        <taxon>Craniata</taxon>
        <taxon>Vertebrata</taxon>
        <taxon>Euteleostomi</taxon>
        <taxon>Actinopterygii</taxon>
        <taxon>Neopterygii</taxon>
        <taxon>Teleostei</taxon>
        <taxon>Neoteleostei</taxon>
        <taxon>Acanthomorphata</taxon>
        <taxon>Anabantaria</taxon>
        <taxon>Anabantiformes</taxon>
        <taxon>Channoidei</taxon>
        <taxon>Channidae</taxon>
        <taxon>Channa</taxon>
    </lineage>
</organism>
<proteinExistence type="predicted"/>
<dbReference type="InterPro" id="IPR013106">
    <property type="entry name" value="Ig_V-set"/>
</dbReference>
<dbReference type="InterPro" id="IPR013783">
    <property type="entry name" value="Ig-like_fold"/>
</dbReference>
<dbReference type="Pfam" id="PF07686">
    <property type="entry name" value="V-set"/>
    <property type="match status" value="1"/>
</dbReference>
<keyword evidence="2" id="KW-0732">Signal</keyword>
<keyword evidence="1" id="KW-1133">Transmembrane helix</keyword>
<feature type="signal peptide" evidence="2">
    <location>
        <begin position="1"/>
        <end position="22"/>
    </location>
</feature>
<gene>
    <name evidence="4" type="ORF">Q5P01_025565</name>
</gene>